<reference evidence="1 2" key="1">
    <citation type="journal article" date="2011" name="J. Bacteriol.">
        <title>Complete genome sequence of Algoriphagus sp. PR1, bacterial prey of a colony-forming choanoflagellate.</title>
        <authorList>
            <person name="Alegado R.A."/>
            <person name="Ferriera S."/>
            <person name="Nusbaum C."/>
            <person name="Young S.K."/>
            <person name="Zeng Q."/>
            <person name="Imamovic A."/>
            <person name="Fairclough S.R."/>
            <person name="King N."/>
        </authorList>
    </citation>
    <scope>NUCLEOTIDE SEQUENCE [LARGE SCALE GENOMIC DNA]</scope>
    <source>
        <strain evidence="1 2">PR1</strain>
    </source>
</reference>
<evidence type="ECO:0000313" key="1">
    <source>
        <dbReference type="EMBL" id="EAZ82860.1"/>
    </source>
</evidence>
<dbReference type="HOGENOM" id="CLU_2091628_0_0_10"/>
<organism evidence="1 2">
    <name type="scientific">Algoriphagus machipongonensis</name>
    <dbReference type="NCBI Taxonomy" id="388413"/>
    <lineage>
        <taxon>Bacteria</taxon>
        <taxon>Pseudomonadati</taxon>
        <taxon>Bacteroidota</taxon>
        <taxon>Cytophagia</taxon>
        <taxon>Cytophagales</taxon>
        <taxon>Cyclobacteriaceae</taxon>
        <taxon>Algoriphagus</taxon>
    </lineage>
</organism>
<evidence type="ECO:0000313" key="2">
    <source>
        <dbReference type="Proteomes" id="UP000003919"/>
    </source>
</evidence>
<dbReference type="OrthoDB" id="1447715at2"/>
<dbReference type="PROSITE" id="PS51257">
    <property type="entry name" value="PROKAR_LIPOPROTEIN"/>
    <property type="match status" value="1"/>
</dbReference>
<keyword evidence="2" id="KW-1185">Reference proteome</keyword>
<evidence type="ECO:0008006" key="3">
    <source>
        <dbReference type="Google" id="ProtNLM"/>
    </source>
</evidence>
<dbReference type="Proteomes" id="UP000003919">
    <property type="component" value="Unassembled WGS sequence"/>
</dbReference>
<sequence>MMHRNFVHLLFIGAFILGTQSCGDLQDLDKTEVYWDQTGCADPWNLSNNSSDEELKSAILDYLKVEGIKKARITRISNEAEAQVCYACFCTTGKRFHLEVPINQKSKLLSLGFKES</sequence>
<dbReference type="AlphaFoldDB" id="A3HSP2"/>
<dbReference type="EMBL" id="AAXU02000001">
    <property type="protein sequence ID" value="EAZ82860.1"/>
    <property type="molecule type" value="Genomic_DNA"/>
</dbReference>
<dbReference type="RefSeq" id="WP_008200709.1">
    <property type="nucleotide sequence ID" value="NZ_CM001023.1"/>
</dbReference>
<dbReference type="STRING" id="388413.ALPR1_11605"/>
<comment type="caution">
    <text evidence="1">The sequence shown here is derived from an EMBL/GenBank/DDBJ whole genome shotgun (WGS) entry which is preliminary data.</text>
</comment>
<accession>A3HSP2</accession>
<name>A3HSP2_9BACT</name>
<protein>
    <recommendedName>
        <fullName evidence="3">Lipoprotein</fullName>
    </recommendedName>
</protein>
<proteinExistence type="predicted"/>
<gene>
    <name evidence="1" type="ORF">ALPR1_11605</name>
</gene>